<gene>
    <name evidence="1" type="ORF">SKAU_G00290420</name>
</gene>
<sequence>MSRPDRLQSASYLPLPHRCHTGQLALAMGGVGCGGNGCFPLCASLSTSPTHHFLTRRLSTYTPEGHTPLTWTRSPQVM</sequence>
<name>A0A9Q1IM14_SYNKA</name>
<evidence type="ECO:0000313" key="1">
    <source>
        <dbReference type="EMBL" id="KAJ8344849.1"/>
    </source>
</evidence>
<keyword evidence="2" id="KW-1185">Reference proteome</keyword>
<evidence type="ECO:0000313" key="2">
    <source>
        <dbReference type="Proteomes" id="UP001152622"/>
    </source>
</evidence>
<organism evidence="1 2">
    <name type="scientific">Synaphobranchus kaupii</name>
    <name type="common">Kaup's arrowtooth eel</name>
    <dbReference type="NCBI Taxonomy" id="118154"/>
    <lineage>
        <taxon>Eukaryota</taxon>
        <taxon>Metazoa</taxon>
        <taxon>Chordata</taxon>
        <taxon>Craniata</taxon>
        <taxon>Vertebrata</taxon>
        <taxon>Euteleostomi</taxon>
        <taxon>Actinopterygii</taxon>
        <taxon>Neopterygii</taxon>
        <taxon>Teleostei</taxon>
        <taxon>Anguilliformes</taxon>
        <taxon>Synaphobranchidae</taxon>
        <taxon>Synaphobranchus</taxon>
    </lineage>
</organism>
<proteinExistence type="predicted"/>
<dbReference type="Proteomes" id="UP001152622">
    <property type="component" value="Chromosome 12"/>
</dbReference>
<dbReference type="EMBL" id="JAINUF010000012">
    <property type="protein sequence ID" value="KAJ8344849.1"/>
    <property type="molecule type" value="Genomic_DNA"/>
</dbReference>
<dbReference type="PROSITE" id="PS51257">
    <property type="entry name" value="PROKAR_LIPOPROTEIN"/>
    <property type="match status" value="1"/>
</dbReference>
<dbReference type="AlphaFoldDB" id="A0A9Q1IM14"/>
<comment type="caution">
    <text evidence="1">The sequence shown here is derived from an EMBL/GenBank/DDBJ whole genome shotgun (WGS) entry which is preliminary data.</text>
</comment>
<reference evidence="1" key="1">
    <citation type="journal article" date="2023" name="Science">
        <title>Genome structures resolve the early diversification of teleost fishes.</title>
        <authorList>
            <person name="Parey E."/>
            <person name="Louis A."/>
            <person name="Montfort J."/>
            <person name="Bouchez O."/>
            <person name="Roques C."/>
            <person name="Iampietro C."/>
            <person name="Lluch J."/>
            <person name="Castinel A."/>
            <person name="Donnadieu C."/>
            <person name="Desvignes T."/>
            <person name="Floi Bucao C."/>
            <person name="Jouanno E."/>
            <person name="Wen M."/>
            <person name="Mejri S."/>
            <person name="Dirks R."/>
            <person name="Jansen H."/>
            <person name="Henkel C."/>
            <person name="Chen W.J."/>
            <person name="Zahm M."/>
            <person name="Cabau C."/>
            <person name="Klopp C."/>
            <person name="Thompson A.W."/>
            <person name="Robinson-Rechavi M."/>
            <person name="Braasch I."/>
            <person name="Lecointre G."/>
            <person name="Bobe J."/>
            <person name="Postlethwait J.H."/>
            <person name="Berthelot C."/>
            <person name="Roest Crollius H."/>
            <person name="Guiguen Y."/>
        </authorList>
    </citation>
    <scope>NUCLEOTIDE SEQUENCE</scope>
    <source>
        <strain evidence="1">WJC10195</strain>
    </source>
</reference>
<accession>A0A9Q1IM14</accession>
<protein>
    <submittedName>
        <fullName evidence="1">Uncharacterized protein</fullName>
    </submittedName>
</protein>